<evidence type="ECO:0000313" key="3">
    <source>
        <dbReference type="Proteomes" id="UP000006265"/>
    </source>
</evidence>
<organism evidence="2 3">
    <name type="scientific">Mycolicibacterium hassiacum (strain DSM 44199 / CIP 105218 / JCM 12690 / 3849)</name>
    <name type="common">Mycobacterium hassiacum</name>
    <dbReference type="NCBI Taxonomy" id="1122247"/>
    <lineage>
        <taxon>Bacteria</taxon>
        <taxon>Bacillati</taxon>
        <taxon>Actinomycetota</taxon>
        <taxon>Actinomycetes</taxon>
        <taxon>Mycobacteriales</taxon>
        <taxon>Mycobacteriaceae</taxon>
        <taxon>Mycolicibacterium</taxon>
    </lineage>
</organism>
<evidence type="ECO:0000313" key="2">
    <source>
        <dbReference type="EMBL" id="EKF21702.1"/>
    </source>
</evidence>
<comment type="caution">
    <text evidence="2">The sequence shown here is derived from an EMBL/GenBank/DDBJ whole genome shotgun (WGS) entry which is preliminary data.</text>
</comment>
<dbReference type="Pfam" id="PF09823">
    <property type="entry name" value="DUF2357"/>
    <property type="match status" value="1"/>
</dbReference>
<dbReference type="STRING" id="1122247.GCA_000379865_04357"/>
<dbReference type="Proteomes" id="UP000006265">
    <property type="component" value="Unassembled WGS sequence"/>
</dbReference>
<evidence type="ECO:0000259" key="1">
    <source>
        <dbReference type="Pfam" id="PF09823"/>
    </source>
</evidence>
<sequence length="548" mass="62072">MTKREFLTVVWGAYTLRALTGTSRPPFSPTRLCFKGVDPEALSVYAHGINLTLNSQGDAVVARPLVRENDAIDVYIDGPLPSTLSTAPNPETIRSVFRQGDFQHFTLRYRGSVGDIRWCWSTPNGQLVIQLESFPTKLDYREDFAAIRKDLERIAPMLTASASGAAGAEFAATSEASQSTALEWMTLVNRELNELTVKMGRLLPVLRRRVDRTVRVAMSDRLRNARPISHRHRVTGWRSTPVLVQQLCDSDATPLNGHLRWEVDQLRAVVMGVASSEWYQDLNSSLRLYVDQLFERVNDWSKALAHIPPVMHLPNLQTNLRDPLYEGAFRHLRALKNALVPLQGASLVGLKDLPTLYEYWVYLSVVAVLRRRFTKVVSITEPLVQRVGSHLVMVAGRRSRITMRDDLGREIRCEYNRAFMGLPTTDQRPDSVIWIGSVDRMLIIDAKYRVQNDSDYVSRFGMPGPLAEDINTIHRYRDAIVHTQAPHRRIVYGGLVAFPGRDSARYRNHRFYRSWHAVRIGGVPMLPNNTAMMEELLDAYLSDLPGGA</sequence>
<proteinExistence type="predicted"/>
<accession>K5BCN6</accession>
<dbReference type="REBASE" id="57367">
    <property type="entry name" value="Mha44199McrB2P"/>
</dbReference>
<dbReference type="Pfam" id="PF04411">
    <property type="entry name" value="PDDEXK_7"/>
    <property type="match status" value="1"/>
</dbReference>
<dbReference type="InterPro" id="IPR018633">
    <property type="entry name" value="DUF2357"/>
</dbReference>
<feature type="domain" description="DUF2357" evidence="1">
    <location>
        <begin position="107"/>
        <end position="226"/>
    </location>
</feature>
<dbReference type="AlphaFoldDB" id="K5BCN6"/>
<dbReference type="PATRIC" id="fig|1122247.3.peg.4146"/>
<dbReference type="RefSeq" id="WP_005631473.1">
    <property type="nucleotide sequence ID" value="NZ_AMRA01000119.1"/>
</dbReference>
<dbReference type="InterPro" id="IPR007505">
    <property type="entry name" value="PDDEXK_7"/>
</dbReference>
<keyword evidence="3" id="KW-1185">Reference proteome</keyword>
<dbReference type="EMBL" id="AMRA01000119">
    <property type="protein sequence ID" value="EKF21702.1"/>
    <property type="molecule type" value="Genomic_DNA"/>
</dbReference>
<gene>
    <name evidence="2" type="ORF">C731_4323</name>
</gene>
<dbReference type="eggNOG" id="COG1700">
    <property type="taxonomic scope" value="Bacteria"/>
</dbReference>
<reference evidence="2 3" key="1">
    <citation type="journal article" date="2012" name="J. Bacteriol.">
        <title>Genome sequence of Mycobacterium hassiacum DSM 44199, a rare source of heat-stable mycobacterial proteins.</title>
        <authorList>
            <person name="Tiago I."/>
            <person name="Maranha A."/>
            <person name="Mendes V."/>
            <person name="Alarico S."/>
            <person name="Moynihan P.J."/>
            <person name="Clarke A.J."/>
            <person name="Macedo-Ribeiro S."/>
            <person name="Pereira P.J."/>
            <person name="Empadinhas N."/>
        </authorList>
    </citation>
    <scope>NUCLEOTIDE SEQUENCE [LARGE SCALE GENOMIC DNA]</scope>
    <source>
        <strain evidence="3">DSM 44199 / CIP 105218 / JCM 12690 / 3849</strain>
    </source>
</reference>
<protein>
    <recommendedName>
        <fullName evidence="1">DUF2357 domain-containing protein</fullName>
    </recommendedName>
</protein>
<name>K5BCN6_MYCHD</name>